<dbReference type="GO" id="GO:0003964">
    <property type="term" value="F:RNA-directed DNA polymerase activity"/>
    <property type="evidence" value="ECO:0007669"/>
    <property type="project" value="UniProtKB-KW"/>
</dbReference>
<protein>
    <submittedName>
        <fullName evidence="2">Reverse transcriptase domain-containing protein</fullName>
    </submittedName>
</protein>
<evidence type="ECO:0000313" key="2">
    <source>
        <dbReference type="EMBL" id="GIX77010.1"/>
    </source>
</evidence>
<reference evidence="2 3" key="1">
    <citation type="submission" date="2021-06" db="EMBL/GenBank/DDBJ databases">
        <title>Caerostris darwini draft genome.</title>
        <authorList>
            <person name="Kono N."/>
            <person name="Arakawa K."/>
        </authorList>
    </citation>
    <scope>NUCLEOTIDE SEQUENCE [LARGE SCALE GENOMIC DNA]</scope>
</reference>
<dbReference type="PANTHER" id="PTHR47027:SF20">
    <property type="entry name" value="REVERSE TRANSCRIPTASE-LIKE PROTEIN WITH RNA-DIRECTED DNA POLYMERASE DOMAIN"/>
    <property type="match status" value="1"/>
</dbReference>
<sequence length="97" mass="11409">MESWPVHKKRDALNCENYRGISLFCIAYKVFSNILFKHLSHIVDNQIGDYQCGFRKERSTAHEIFTLRQILEKCREYGMETHHLFIDFGAANDSIDP</sequence>
<keyword evidence="2" id="KW-0548">Nucleotidyltransferase</keyword>
<evidence type="ECO:0000313" key="3">
    <source>
        <dbReference type="Proteomes" id="UP001054837"/>
    </source>
</evidence>
<evidence type="ECO:0000259" key="1">
    <source>
        <dbReference type="Pfam" id="PF00078"/>
    </source>
</evidence>
<organism evidence="2 3">
    <name type="scientific">Caerostris darwini</name>
    <dbReference type="NCBI Taxonomy" id="1538125"/>
    <lineage>
        <taxon>Eukaryota</taxon>
        <taxon>Metazoa</taxon>
        <taxon>Ecdysozoa</taxon>
        <taxon>Arthropoda</taxon>
        <taxon>Chelicerata</taxon>
        <taxon>Arachnida</taxon>
        <taxon>Araneae</taxon>
        <taxon>Araneomorphae</taxon>
        <taxon>Entelegynae</taxon>
        <taxon>Araneoidea</taxon>
        <taxon>Araneidae</taxon>
        <taxon>Caerostris</taxon>
    </lineage>
</organism>
<keyword evidence="3" id="KW-1185">Reference proteome</keyword>
<feature type="domain" description="Reverse transcriptase" evidence="1">
    <location>
        <begin position="8"/>
        <end position="96"/>
    </location>
</feature>
<dbReference type="PANTHER" id="PTHR47027">
    <property type="entry name" value="REVERSE TRANSCRIPTASE DOMAIN-CONTAINING PROTEIN"/>
    <property type="match status" value="1"/>
</dbReference>
<keyword evidence="2" id="KW-0808">Transferase</keyword>
<proteinExistence type="predicted"/>
<dbReference type="EMBL" id="BPLQ01000978">
    <property type="protein sequence ID" value="GIX77010.1"/>
    <property type="molecule type" value="Genomic_DNA"/>
</dbReference>
<dbReference type="AlphaFoldDB" id="A0AAV4MYI0"/>
<keyword evidence="2" id="KW-0695">RNA-directed DNA polymerase</keyword>
<name>A0AAV4MYI0_9ARAC</name>
<comment type="caution">
    <text evidence="2">The sequence shown here is derived from an EMBL/GenBank/DDBJ whole genome shotgun (WGS) entry which is preliminary data.</text>
</comment>
<dbReference type="Pfam" id="PF00078">
    <property type="entry name" value="RVT_1"/>
    <property type="match status" value="1"/>
</dbReference>
<accession>A0AAV4MYI0</accession>
<gene>
    <name evidence="2" type="primary">C0J52_15555</name>
    <name evidence="2" type="ORF">CDAR_539771</name>
</gene>
<dbReference type="Proteomes" id="UP001054837">
    <property type="component" value="Unassembled WGS sequence"/>
</dbReference>
<dbReference type="InterPro" id="IPR000477">
    <property type="entry name" value="RT_dom"/>
</dbReference>